<evidence type="ECO:0000256" key="3">
    <source>
        <dbReference type="ARBA" id="ARBA00023235"/>
    </source>
</evidence>
<dbReference type="RefSeq" id="WP_305174482.1">
    <property type="nucleotide sequence ID" value="NZ_JAUUDS010000014.1"/>
</dbReference>
<dbReference type="Pfam" id="PF01263">
    <property type="entry name" value="Aldose_epim"/>
    <property type="match status" value="1"/>
</dbReference>
<dbReference type="NCBIfam" id="NF008277">
    <property type="entry name" value="PRK11055.1"/>
    <property type="match status" value="1"/>
</dbReference>
<evidence type="ECO:0000256" key="4">
    <source>
        <dbReference type="ARBA" id="ARBA00023277"/>
    </source>
</evidence>
<evidence type="ECO:0000256" key="1">
    <source>
        <dbReference type="ARBA" id="ARBA00005028"/>
    </source>
</evidence>
<name>A0ABT9EPI6_9SPHN</name>
<protein>
    <recommendedName>
        <fullName evidence="5">Aldose 1-epimerase</fullName>
        <ecNumber evidence="5">5.1.3.3</ecNumber>
    </recommendedName>
</protein>
<keyword evidence="3 5" id="KW-0413">Isomerase</keyword>
<dbReference type="EMBL" id="JAUUDS010000014">
    <property type="protein sequence ID" value="MDP1028775.1"/>
    <property type="molecule type" value="Genomic_DNA"/>
</dbReference>
<evidence type="ECO:0000313" key="6">
    <source>
        <dbReference type="EMBL" id="MDP1028775.1"/>
    </source>
</evidence>
<dbReference type="EC" id="5.1.3.3" evidence="5"/>
<dbReference type="PIRSF" id="PIRSF005096">
    <property type="entry name" value="GALM"/>
    <property type="match status" value="1"/>
</dbReference>
<evidence type="ECO:0000256" key="5">
    <source>
        <dbReference type="PIRNR" id="PIRNR005096"/>
    </source>
</evidence>
<reference evidence="6 7" key="1">
    <citation type="submission" date="2023-07" db="EMBL/GenBank/DDBJ databases">
        <authorList>
            <person name="Kim M.K."/>
        </authorList>
    </citation>
    <scope>NUCLEOTIDE SEQUENCE [LARGE SCALE GENOMIC DNA]</scope>
    <source>
        <strain evidence="6 7">KR1UV-12</strain>
    </source>
</reference>
<dbReference type="GO" id="GO:0016853">
    <property type="term" value="F:isomerase activity"/>
    <property type="evidence" value="ECO:0007669"/>
    <property type="project" value="UniProtKB-KW"/>
</dbReference>
<sequence length="345" mass="36833">MPTPRLFTLTGASGVTVRLTDYGARLTRIDAPDRDGRPARVLLGFDDPADYLVEAGQGGGAYLGATCGRVANRIAGAAFTLDGIRYPLAANEGANQRHGGPLGFDRALWELVEADATHVILSHHSPDGDQGYPGALTATAAFTLTGTELAIVYTATTTRPTHVNLVSHGYFNLSGRADGPDSIADHHLRIAADAYLPVDPAQLPGTPQPVAGTPFDFTRSRPIGEALAVDDEQLRLGRGYNHNYGLPGRGMREAAWLHHPASGRTLTVTTDQPGLQLYTGGWLPQPHTGLCLEAQAWPDACNRPDFPTTRLDPGALYRAETRLRFGVMRCTGLVPTEDGMLARPA</sequence>
<dbReference type="InterPro" id="IPR014718">
    <property type="entry name" value="GH-type_carb-bd"/>
</dbReference>
<dbReference type="Proteomes" id="UP001230685">
    <property type="component" value="Unassembled WGS sequence"/>
</dbReference>
<dbReference type="CDD" id="cd09019">
    <property type="entry name" value="galactose_mutarotase_like"/>
    <property type="match status" value="1"/>
</dbReference>
<proteinExistence type="inferred from homology"/>
<comment type="caution">
    <text evidence="6">The sequence shown here is derived from an EMBL/GenBank/DDBJ whole genome shotgun (WGS) entry which is preliminary data.</text>
</comment>
<gene>
    <name evidence="6" type="ORF">Q5H91_16250</name>
</gene>
<keyword evidence="4 5" id="KW-0119">Carbohydrate metabolism</keyword>
<keyword evidence="7" id="KW-1185">Reference proteome</keyword>
<comment type="similarity">
    <text evidence="2 5">Belongs to the aldose epimerase family.</text>
</comment>
<dbReference type="InterPro" id="IPR015443">
    <property type="entry name" value="Aldose_1-epimerase"/>
</dbReference>
<dbReference type="Gene3D" id="2.70.98.10">
    <property type="match status" value="1"/>
</dbReference>
<organism evidence="6 7">
    <name type="scientific">Sphingomonas aurea</name>
    <dbReference type="NCBI Taxonomy" id="3063994"/>
    <lineage>
        <taxon>Bacteria</taxon>
        <taxon>Pseudomonadati</taxon>
        <taxon>Pseudomonadota</taxon>
        <taxon>Alphaproteobacteria</taxon>
        <taxon>Sphingomonadales</taxon>
        <taxon>Sphingomonadaceae</taxon>
        <taxon>Sphingomonas</taxon>
    </lineage>
</organism>
<dbReference type="InterPro" id="IPR011013">
    <property type="entry name" value="Gal_mutarotase_sf_dom"/>
</dbReference>
<comment type="catalytic activity">
    <reaction evidence="5">
        <text>alpha-D-glucose = beta-D-glucose</text>
        <dbReference type="Rhea" id="RHEA:10264"/>
        <dbReference type="ChEBI" id="CHEBI:15903"/>
        <dbReference type="ChEBI" id="CHEBI:17925"/>
        <dbReference type="EC" id="5.1.3.3"/>
    </reaction>
</comment>
<accession>A0ABT9EPI6</accession>
<dbReference type="PANTHER" id="PTHR10091">
    <property type="entry name" value="ALDOSE-1-EPIMERASE"/>
    <property type="match status" value="1"/>
</dbReference>
<dbReference type="InterPro" id="IPR047215">
    <property type="entry name" value="Galactose_mutarotase-like"/>
</dbReference>
<evidence type="ECO:0000313" key="7">
    <source>
        <dbReference type="Proteomes" id="UP001230685"/>
    </source>
</evidence>
<evidence type="ECO:0000256" key="2">
    <source>
        <dbReference type="ARBA" id="ARBA00006206"/>
    </source>
</evidence>
<comment type="pathway">
    <text evidence="1 5">Carbohydrate metabolism; hexose metabolism.</text>
</comment>
<dbReference type="PANTHER" id="PTHR10091:SF0">
    <property type="entry name" value="GALACTOSE MUTAROTASE"/>
    <property type="match status" value="1"/>
</dbReference>
<dbReference type="SUPFAM" id="SSF74650">
    <property type="entry name" value="Galactose mutarotase-like"/>
    <property type="match status" value="1"/>
</dbReference>
<dbReference type="InterPro" id="IPR008183">
    <property type="entry name" value="Aldose_1/G6P_1-epimerase"/>
</dbReference>